<gene>
    <name evidence="2" type="ORF">H4W26_002125</name>
</gene>
<dbReference type="EMBL" id="JADBEE010000002">
    <property type="protein sequence ID" value="MBE1515333.1"/>
    <property type="molecule type" value="Genomic_DNA"/>
</dbReference>
<keyword evidence="3" id="KW-1185">Reference proteome</keyword>
<accession>A0ABR9J8K2</accession>
<dbReference type="Proteomes" id="UP000636579">
    <property type="component" value="Unassembled WGS sequence"/>
</dbReference>
<evidence type="ECO:0000259" key="1">
    <source>
        <dbReference type="Pfam" id="PF09949"/>
    </source>
</evidence>
<reference evidence="2 3" key="1">
    <citation type="submission" date="2020-10" db="EMBL/GenBank/DDBJ databases">
        <title>Sequencing the genomes of 1000 actinobacteria strains.</title>
        <authorList>
            <person name="Klenk H.-P."/>
        </authorList>
    </citation>
    <scope>NUCLEOTIDE SEQUENCE [LARGE SCALE GENOMIC DNA]</scope>
    <source>
        <strain evidence="2 3">DSM 15474</strain>
    </source>
</reference>
<sequence>MTHPEHTEVLQDTAAVRRHYSDRTRNRVMKTEDTWHQFRLGLARRRGQNVTMLSMTGYGCRRWVRIFSRVVMAPDSDFENGLRVAKVIADGVRGWRNFISAPVPFAELTVEIAGREFSVVADRGGVVDAVVETDLEPGWQQVRLHAPGSESTTADVHIIDDSTYTGVVCDIDDTVVVTTLPRPLLAAWNSFVLDEHARTPTPGMAVMMERLMVNHPGSPVIYISTGAWNVAQTLTRFLTRNLYPKGPLLLTDWGPTADRWFRSGKLHKVQQLERLAQDFPEMSWVLIGDDGQHDPGIYADFVRRHPEHVTAVIIRELTYSEAMLAGGRAEDPAGNDLLNYGDPAEPHDAVQLAGERRIPWIYGPDGKDIAAKLSAHGLLSS</sequence>
<evidence type="ECO:0000313" key="2">
    <source>
        <dbReference type="EMBL" id="MBE1515333.1"/>
    </source>
</evidence>
<proteinExistence type="predicted"/>
<dbReference type="Pfam" id="PF09949">
    <property type="entry name" value="APP1_cat"/>
    <property type="match status" value="1"/>
</dbReference>
<dbReference type="PANTHER" id="PTHR28208">
    <property type="entry name" value="PHOSPHATIDATE PHOSPHATASE APP1"/>
    <property type="match status" value="1"/>
</dbReference>
<organism evidence="2 3">
    <name type="scientific">Nesterenkonia halotolerans</name>
    <dbReference type="NCBI Taxonomy" id="225325"/>
    <lineage>
        <taxon>Bacteria</taxon>
        <taxon>Bacillati</taxon>
        <taxon>Actinomycetota</taxon>
        <taxon>Actinomycetes</taxon>
        <taxon>Micrococcales</taxon>
        <taxon>Micrococcaceae</taxon>
        <taxon>Nesterenkonia</taxon>
    </lineage>
</organism>
<dbReference type="PANTHER" id="PTHR28208:SF3">
    <property type="entry name" value="PHOSPHATIDATE PHOSPHATASE APP1"/>
    <property type="match status" value="1"/>
</dbReference>
<name>A0ABR9J8K2_9MICC</name>
<evidence type="ECO:0000313" key="3">
    <source>
        <dbReference type="Proteomes" id="UP000636579"/>
    </source>
</evidence>
<dbReference type="InterPro" id="IPR019236">
    <property type="entry name" value="APP1_cat"/>
</dbReference>
<dbReference type="InterPro" id="IPR052935">
    <property type="entry name" value="Mg2+_PAP"/>
</dbReference>
<comment type="caution">
    <text evidence="2">The sequence shown here is derived from an EMBL/GenBank/DDBJ whole genome shotgun (WGS) entry which is preliminary data.</text>
</comment>
<feature type="domain" description="Phosphatidate phosphatase APP1 catalytic" evidence="1">
    <location>
        <begin position="166"/>
        <end position="316"/>
    </location>
</feature>
<protein>
    <submittedName>
        <fullName evidence="2">Phosphatidate phosphatase APP1</fullName>
    </submittedName>
</protein>
<dbReference type="RefSeq" id="WP_192592182.1">
    <property type="nucleotide sequence ID" value="NZ_JADBEE010000002.1"/>
</dbReference>